<dbReference type="Pfam" id="PF08239">
    <property type="entry name" value="SH3_3"/>
    <property type="match status" value="1"/>
</dbReference>
<evidence type="ECO:0000313" key="3">
    <source>
        <dbReference type="Proteomes" id="UP000481421"/>
    </source>
</evidence>
<dbReference type="InterPro" id="IPR003646">
    <property type="entry name" value="SH3-like_bac-type"/>
</dbReference>
<proteinExistence type="predicted"/>
<reference evidence="2 3" key="1">
    <citation type="submission" date="2020-02" db="EMBL/GenBank/DDBJ databases">
        <title>Rhodobacter algicola sp. nov., isolated from microalga culture.</title>
        <authorList>
            <person name="Park C.-Y."/>
        </authorList>
    </citation>
    <scope>NUCLEOTIDE SEQUENCE [LARGE SCALE GENOMIC DNA]</scope>
    <source>
        <strain evidence="2 3">ETT8</strain>
    </source>
</reference>
<sequence>MHPDRPDGRVLYPQARLQQLGCKAVTGKAAKLLCSAGAVLALTSAAQADPTFPARYEVRGVAATDALNIRATPSARAEIIGEIEPFAIHIEVLDLSPDRKWGKIGVPEGNGWVSMAYLAPTPPEDPFTVPRPLSCLGTEPFWSVSLYPRGAEYNSPDTGAVPMAVTHEAVADHGYLVQLEEGPSLNRTLIITREACSDGMSDRAYGFATRMFTEAPDGNSALHGCCTLDHR</sequence>
<name>A0A6B3RRV3_9RHOB</name>
<protein>
    <submittedName>
        <fullName evidence="2">SH3 domain-containing protein</fullName>
    </submittedName>
</protein>
<dbReference type="AlphaFoldDB" id="A0A6B3RRV3"/>
<accession>A0A6B3RRV3</accession>
<keyword evidence="3" id="KW-1185">Reference proteome</keyword>
<evidence type="ECO:0000313" key="2">
    <source>
        <dbReference type="EMBL" id="NEX48033.1"/>
    </source>
</evidence>
<evidence type="ECO:0000259" key="1">
    <source>
        <dbReference type="Pfam" id="PF08239"/>
    </source>
</evidence>
<dbReference type="Proteomes" id="UP000481421">
    <property type="component" value="Unassembled WGS sequence"/>
</dbReference>
<gene>
    <name evidence="2" type="ORF">G3572_17630</name>
</gene>
<dbReference type="EMBL" id="JAAIKE010000007">
    <property type="protein sequence ID" value="NEX48033.1"/>
    <property type="molecule type" value="Genomic_DNA"/>
</dbReference>
<feature type="domain" description="SH3b" evidence="1">
    <location>
        <begin position="65"/>
        <end position="118"/>
    </location>
</feature>
<organism evidence="2 3">
    <name type="scientific">Pseudotabrizicola algicola</name>
    <dbReference type="NCBI Taxonomy" id="2709381"/>
    <lineage>
        <taxon>Bacteria</taxon>
        <taxon>Pseudomonadati</taxon>
        <taxon>Pseudomonadota</taxon>
        <taxon>Alphaproteobacteria</taxon>
        <taxon>Rhodobacterales</taxon>
        <taxon>Paracoccaceae</taxon>
        <taxon>Pseudotabrizicola</taxon>
    </lineage>
</organism>
<dbReference type="Gene3D" id="2.30.30.40">
    <property type="entry name" value="SH3 Domains"/>
    <property type="match status" value="1"/>
</dbReference>
<comment type="caution">
    <text evidence="2">The sequence shown here is derived from an EMBL/GenBank/DDBJ whole genome shotgun (WGS) entry which is preliminary data.</text>
</comment>